<evidence type="ECO:0000313" key="2">
    <source>
        <dbReference type="EMBL" id="ACJ16048.1"/>
    </source>
</evidence>
<keyword evidence="1" id="KW-0175">Coiled coil</keyword>
<dbReference type="HOGENOM" id="CLU_187364_0_0_2"/>
<dbReference type="AlphaFoldDB" id="B6YUL2"/>
<reference evidence="2 3" key="1">
    <citation type="journal article" date="2008" name="J. Bacteriol.">
        <title>The complete genome sequence of Thermococcus onnurineus NA1 reveals a mixed heterotrophic and carboxydotrophic metabolism.</title>
        <authorList>
            <person name="Lee H.S."/>
            <person name="Kang S.G."/>
            <person name="Bae S.S."/>
            <person name="Lim J.K."/>
            <person name="Cho Y."/>
            <person name="Kim Y.J."/>
            <person name="Jeon J.H."/>
            <person name="Cha S.S."/>
            <person name="Kwon K.K."/>
            <person name="Kim H.T."/>
            <person name="Park C.J."/>
            <person name="Lee H.W."/>
            <person name="Kim S.I."/>
            <person name="Chun J."/>
            <person name="Colwell R.R."/>
            <person name="Kim S.J."/>
            <person name="Lee J.H."/>
        </authorList>
    </citation>
    <scope>NUCLEOTIDE SEQUENCE [LARGE SCALE GENOMIC DNA]</scope>
    <source>
        <strain evidence="2 3">NA1</strain>
    </source>
</reference>
<evidence type="ECO:0000313" key="3">
    <source>
        <dbReference type="Proteomes" id="UP000002727"/>
    </source>
</evidence>
<dbReference type="EMBL" id="CP000855">
    <property type="protein sequence ID" value="ACJ16048.1"/>
    <property type="molecule type" value="Genomic_DNA"/>
</dbReference>
<sequence>MAFSENLLRSEGTIDFRWVGMERLKLLQKKLHVVKKQKELLMLEEAKLIRLARQKKAAAKQLTKVKKEKAILMAEEARLVRVLKQNGYPVL</sequence>
<feature type="coiled-coil region" evidence="1">
    <location>
        <begin position="24"/>
        <end position="75"/>
    </location>
</feature>
<gene>
    <name evidence="2" type="ordered locus">TON_0561</name>
</gene>
<dbReference type="PATRIC" id="fig|523850.10.peg.560"/>
<accession>B6YUL2</accession>
<organism evidence="2 3">
    <name type="scientific">Thermococcus onnurineus (strain NA1)</name>
    <dbReference type="NCBI Taxonomy" id="523850"/>
    <lineage>
        <taxon>Archaea</taxon>
        <taxon>Methanobacteriati</taxon>
        <taxon>Methanobacteriota</taxon>
        <taxon>Thermococci</taxon>
        <taxon>Thermococcales</taxon>
        <taxon>Thermococcaceae</taxon>
        <taxon>Thermococcus</taxon>
    </lineage>
</organism>
<dbReference type="KEGG" id="ton:TON_0561"/>
<evidence type="ECO:0000256" key="1">
    <source>
        <dbReference type="SAM" id="Coils"/>
    </source>
</evidence>
<dbReference type="Proteomes" id="UP000002727">
    <property type="component" value="Chromosome"/>
</dbReference>
<protein>
    <submittedName>
        <fullName evidence="2">Uncharacterized protein</fullName>
    </submittedName>
</protein>
<dbReference type="STRING" id="523850.TON_0561"/>
<name>B6YUL2_THEON</name>
<dbReference type="eggNOG" id="arCOG07954">
    <property type="taxonomic scope" value="Archaea"/>
</dbReference>
<keyword evidence="3" id="KW-1185">Reference proteome</keyword>
<proteinExistence type="predicted"/>